<keyword evidence="1" id="KW-0732">Signal</keyword>
<evidence type="ECO:0000256" key="1">
    <source>
        <dbReference type="SAM" id="SignalP"/>
    </source>
</evidence>
<feature type="signal peptide" evidence="1">
    <location>
        <begin position="1"/>
        <end position="22"/>
    </location>
</feature>
<protein>
    <recommendedName>
        <fullName evidence="4">Polysaccharide biosynthesis protein GumN</fullName>
    </recommendedName>
</protein>
<dbReference type="EMBL" id="AVPT01000001">
    <property type="protein sequence ID" value="KGM57810.1"/>
    <property type="molecule type" value="Genomic_DNA"/>
</dbReference>
<keyword evidence="3" id="KW-1185">Reference proteome</keyword>
<accession>A0A0A0F5P9</accession>
<comment type="caution">
    <text evidence="2">The sequence shown here is derived from an EMBL/GenBank/DDBJ whole genome shotgun (WGS) entry which is preliminary data.</text>
</comment>
<evidence type="ECO:0008006" key="4">
    <source>
        <dbReference type="Google" id="ProtNLM"/>
    </source>
</evidence>
<dbReference type="AlphaFoldDB" id="A0A0A0F5P9"/>
<dbReference type="STRING" id="913325.N799_01205"/>
<dbReference type="InterPro" id="IPR043749">
    <property type="entry name" value="DUF5694"/>
</dbReference>
<reference evidence="2 3" key="1">
    <citation type="journal article" date="2015" name="Stand. Genomic Sci.">
        <title>Genomic information of the arsenic-resistant bacterium Lysobacter arseniciresistens type strain ZS79(T) and comparison of Lysobacter draft genomes.</title>
        <authorList>
            <person name="Liu L."/>
            <person name="Zhang S."/>
            <person name="Luo M."/>
            <person name="Wang G."/>
        </authorList>
    </citation>
    <scope>NUCLEOTIDE SEQUENCE [LARGE SCALE GENOMIC DNA]</scope>
    <source>
        <strain evidence="2 3">ZS79</strain>
    </source>
</reference>
<evidence type="ECO:0000313" key="3">
    <source>
        <dbReference type="Proteomes" id="UP000029989"/>
    </source>
</evidence>
<evidence type="ECO:0000313" key="2">
    <source>
        <dbReference type="EMBL" id="KGM57810.1"/>
    </source>
</evidence>
<organism evidence="2 3">
    <name type="scientific">Lysobacter arseniciresistens ZS79</name>
    <dbReference type="NCBI Taxonomy" id="913325"/>
    <lineage>
        <taxon>Bacteria</taxon>
        <taxon>Pseudomonadati</taxon>
        <taxon>Pseudomonadota</taxon>
        <taxon>Gammaproteobacteria</taxon>
        <taxon>Lysobacterales</taxon>
        <taxon>Lysobacteraceae</taxon>
        <taxon>Novilysobacter</taxon>
    </lineage>
</organism>
<proteinExistence type="predicted"/>
<dbReference type="Proteomes" id="UP000029989">
    <property type="component" value="Unassembled WGS sequence"/>
</dbReference>
<dbReference type="OrthoDB" id="69432at2"/>
<sequence length="361" mass="39049">MRKTLTTFCLSLGLVLAGSAQAAVDLSTLDAGMAGPRTQVLVLGSMHLSQMPDGFDPATLDPLLDRLAAFKPDIITIESIAGEGCDLMARHPAVYDPEGIAPYCSVPDAARVATGLDVPAAIAEVKRTLADWPAEPRDDQRRHLAALFLAAGDNASALTQWLQLPETARLAGDGLDDTLVAQLERAMEQNGEDYRIAARLAARLGLQRVYPTDDHTGDSYDVPGNDVEAYATAIRQAWDASAALHEPLIRRKQELIERGDMLGLYRYINSPEHLADHINGDFGAAMRHASPQHYGRMYVGGWETRNLRMVANIRATFVTRPGARVLSIVGATHKPWFDSLLGQMQGVEIVDPASVLGPPEG</sequence>
<dbReference type="RefSeq" id="WP_036206516.1">
    <property type="nucleotide sequence ID" value="NZ_AVPT01000001.1"/>
</dbReference>
<name>A0A0A0F5P9_9GAMM</name>
<gene>
    <name evidence="2" type="ORF">N799_01205</name>
</gene>
<feature type="chain" id="PRO_5001969516" description="Polysaccharide biosynthesis protein GumN" evidence="1">
    <location>
        <begin position="23"/>
        <end position="361"/>
    </location>
</feature>
<dbReference type="eggNOG" id="ENOG5032TAY">
    <property type="taxonomic scope" value="Bacteria"/>
</dbReference>
<dbReference type="Pfam" id="PF18950">
    <property type="entry name" value="DUF5694"/>
    <property type="match status" value="1"/>
</dbReference>